<dbReference type="Proteomes" id="UP000460287">
    <property type="component" value="Unassembled WGS sequence"/>
</dbReference>
<dbReference type="GO" id="GO:0016787">
    <property type="term" value="F:hydrolase activity"/>
    <property type="evidence" value="ECO:0007669"/>
    <property type="project" value="UniProtKB-KW"/>
</dbReference>
<dbReference type="CDD" id="cd02883">
    <property type="entry name" value="NUDIX_Hydrolase"/>
    <property type="match status" value="1"/>
</dbReference>
<reference evidence="2 3" key="1">
    <citation type="submission" date="2019-08" db="EMBL/GenBank/DDBJ databases">
        <title>In-depth cultivation of the pig gut microbiome towards novel bacterial diversity and tailored functional studies.</title>
        <authorList>
            <person name="Wylensek D."/>
            <person name="Hitch T.C.A."/>
            <person name="Clavel T."/>
        </authorList>
    </citation>
    <scope>NUCLEOTIDE SEQUENCE [LARGE SCALE GENOMIC DNA]</scope>
    <source>
        <strain evidence="2 3">WCA-383-APC-5B</strain>
    </source>
</reference>
<organism evidence="2 3">
    <name type="scientific">Inconstantimicrobium porci</name>
    <dbReference type="NCBI Taxonomy" id="2652291"/>
    <lineage>
        <taxon>Bacteria</taxon>
        <taxon>Bacillati</taxon>
        <taxon>Bacillota</taxon>
        <taxon>Clostridia</taxon>
        <taxon>Eubacteriales</taxon>
        <taxon>Clostridiaceae</taxon>
        <taxon>Inconstantimicrobium</taxon>
    </lineage>
</organism>
<dbReference type="SUPFAM" id="SSF55811">
    <property type="entry name" value="Nudix"/>
    <property type="match status" value="1"/>
</dbReference>
<feature type="domain" description="Nudix hydrolase" evidence="1">
    <location>
        <begin position="6"/>
        <end position="53"/>
    </location>
</feature>
<dbReference type="Pfam" id="PF00293">
    <property type="entry name" value="NUDIX"/>
    <property type="match status" value="1"/>
</dbReference>
<evidence type="ECO:0000313" key="2">
    <source>
        <dbReference type="EMBL" id="MSR91706.1"/>
    </source>
</evidence>
<dbReference type="InterPro" id="IPR000086">
    <property type="entry name" value="NUDIX_hydrolase_dom"/>
</dbReference>
<comment type="caution">
    <text evidence="2">The sequence shown here is derived from an EMBL/GenBank/DDBJ whole genome shotgun (WGS) entry which is preliminary data.</text>
</comment>
<keyword evidence="2" id="KW-0378">Hydrolase</keyword>
<gene>
    <name evidence="2" type="ORF">FYJ33_09920</name>
</gene>
<dbReference type="InterPro" id="IPR015797">
    <property type="entry name" value="NUDIX_hydrolase-like_dom_sf"/>
</dbReference>
<evidence type="ECO:0000259" key="1">
    <source>
        <dbReference type="Pfam" id="PF00293"/>
    </source>
</evidence>
<evidence type="ECO:0000313" key="3">
    <source>
        <dbReference type="Proteomes" id="UP000460287"/>
    </source>
</evidence>
<accession>A0A7X2MZ14</accession>
<keyword evidence="3" id="KW-1185">Reference proteome</keyword>
<dbReference type="AlphaFoldDB" id="A0A7X2MZ14"/>
<sequence>MELPTHIVAAGGIIFNEANKILLVKNPRKGWEYPGGEIENGETIIDGLKREIKSTCFSLLCSN</sequence>
<dbReference type="EMBL" id="VULX01000014">
    <property type="protein sequence ID" value="MSR91706.1"/>
    <property type="molecule type" value="Genomic_DNA"/>
</dbReference>
<dbReference type="RefSeq" id="WP_154531601.1">
    <property type="nucleotide sequence ID" value="NZ_VULX01000014.1"/>
</dbReference>
<name>A0A7X2MZ14_9CLOT</name>
<protein>
    <submittedName>
        <fullName evidence="2">NUDIX hydrolase</fullName>
    </submittedName>
</protein>
<dbReference type="Gene3D" id="3.90.79.10">
    <property type="entry name" value="Nucleoside Triphosphate Pyrophosphohydrolase"/>
    <property type="match status" value="1"/>
</dbReference>
<proteinExistence type="predicted"/>